<dbReference type="Gene3D" id="3.30.559.10">
    <property type="entry name" value="Chloramphenicol acetyltransferase-like domain"/>
    <property type="match status" value="1"/>
</dbReference>
<dbReference type="Pfam" id="PF02817">
    <property type="entry name" value="E3_binding"/>
    <property type="match status" value="1"/>
</dbReference>
<keyword evidence="4" id="KW-0012">Acyltransferase</keyword>
<dbReference type="Pfam" id="PF00364">
    <property type="entry name" value="Biotin_lipoyl"/>
    <property type="match status" value="1"/>
</dbReference>
<feature type="region of interest" description="Disordered" evidence="5">
    <location>
        <begin position="80"/>
        <end position="115"/>
    </location>
</feature>
<evidence type="ECO:0000256" key="2">
    <source>
        <dbReference type="ARBA" id="ARBA00007317"/>
    </source>
</evidence>
<sequence>MTEITMPKLSDTMTEGVLGEWKKSVGDQVSKGDIIAEVETDKATMELEAFTSGILVEQRVRAGETIAVGAVIGVIGEAEQATKTSAPVETKPAAPAEVRVTTSEAKPPAHVEHEPPAPAEEAVLPDENQQTAEFRLPAPGPETDLHEETGKMGSAPEQQVEARTTESDKAASGEKSAPVVRRRAHELGIDLAAVNGSGPGGRVLLDDLEKYAGMPKASGRKEAEEAAPEERKEAVRPRDAQVHREGESHAFNRMQAAIAKTVSESWRSIPHFSVVQDIRMDRAEQTRRELKINGVRVSLTDMIIKAAALALLKFPKVNSVFNDKGIIYNKEINIGIMAKVPDGLLVPVVKGCQALSLLEISGSTRKLLERVRGGTVTESEISGGTFSISNLGMYDITLFTAIILPPQVAILATGTVCDVVKGGKGVPTVERYMKATLSADHRVLDGVEAATFLKELKRILENPVQLLL</sequence>
<dbReference type="InterPro" id="IPR045257">
    <property type="entry name" value="E2/Pdx1"/>
</dbReference>
<dbReference type="InterPro" id="IPR036625">
    <property type="entry name" value="E3-bd_dom_sf"/>
</dbReference>
<keyword evidence="4" id="KW-0808">Transferase</keyword>
<accession>A0ABS5U9U9</accession>
<proteinExistence type="inferred from homology"/>
<dbReference type="Pfam" id="PF00198">
    <property type="entry name" value="2-oxoacid_dh"/>
    <property type="match status" value="1"/>
</dbReference>
<dbReference type="PROSITE" id="PS50968">
    <property type="entry name" value="BIOTINYL_LIPOYL"/>
    <property type="match status" value="1"/>
</dbReference>
<feature type="domain" description="Peripheral subunit-binding (PSBD)" evidence="7">
    <location>
        <begin position="175"/>
        <end position="212"/>
    </location>
</feature>
<evidence type="ECO:0000256" key="1">
    <source>
        <dbReference type="ARBA" id="ARBA00001938"/>
    </source>
</evidence>
<dbReference type="InterPro" id="IPR011053">
    <property type="entry name" value="Single_hybrid_motif"/>
</dbReference>
<dbReference type="EMBL" id="JAHDYS010000010">
    <property type="protein sequence ID" value="MBT1072435.1"/>
    <property type="molecule type" value="Genomic_DNA"/>
</dbReference>
<keyword evidence="9" id="KW-1185">Reference proteome</keyword>
<dbReference type="InterPro" id="IPR023213">
    <property type="entry name" value="CAT-like_dom_sf"/>
</dbReference>
<dbReference type="PANTHER" id="PTHR23151">
    <property type="entry name" value="DIHYDROLIPOAMIDE ACETYL/SUCCINYL-TRANSFERASE-RELATED"/>
    <property type="match status" value="1"/>
</dbReference>
<dbReference type="InterPro" id="IPR000089">
    <property type="entry name" value="Biotin_lipoyl"/>
</dbReference>
<feature type="compositionally biased region" description="Basic and acidic residues" evidence="5">
    <location>
        <begin position="219"/>
        <end position="246"/>
    </location>
</feature>
<evidence type="ECO:0000256" key="3">
    <source>
        <dbReference type="ARBA" id="ARBA00022823"/>
    </source>
</evidence>
<evidence type="ECO:0000313" key="9">
    <source>
        <dbReference type="Proteomes" id="UP000784128"/>
    </source>
</evidence>
<dbReference type="PROSITE" id="PS00189">
    <property type="entry name" value="LIPOYL"/>
    <property type="match status" value="1"/>
</dbReference>
<comment type="cofactor">
    <cofactor evidence="1 4">
        <name>(R)-lipoate</name>
        <dbReference type="ChEBI" id="CHEBI:83088"/>
    </cofactor>
</comment>
<feature type="region of interest" description="Disordered" evidence="5">
    <location>
        <begin position="215"/>
        <end position="246"/>
    </location>
</feature>
<dbReference type="SUPFAM" id="SSF47005">
    <property type="entry name" value="Peripheral subunit-binding domain of 2-oxo acid dehydrogenase complex"/>
    <property type="match status" value="1"/>
</dbReference>
<evidence type="ECO:0000259" key="7">
    <source>
        <dbReference type="PROSITE" id="PS51826"/>
    </source>
</evidence>
<name>A0ABS5U9U9_9BACT</name>
<gene>
    <name evidence="8" type="ORF">KJB30_11605</name>
</gene>
<comment type="similarity">
    <text evidence="2 4">Belongs to the 2-oxoacid dehydrogenase family.</text>
</comment>
<evidence type="ECO:0000256" key="4">
    <source>
        <dbReference type="RuleBase" id="RU003423"/>
    </source>
</evidence>
<evidence type="ECO:0000313" key="8">
    <source>
        <dbReference type="EMBL" id="MBT1072435.1"/>
    </source>
</evidence>
<evidence type="ECO:0000259" key="6">
    <source>
        <dbReference type="PROSITE" id="PS50968"/>
    </source>
</evidence>
<comment type="caution">
    <text evidence="8">The sequence shown here is derived from an EMBL/GenBank/DDBJ whole genome shotgun (WGS) entry which is preliminary data.</text>
</comment>
<dbReference type="PROSITE" id="PS51826">
    <property type="entry name" value="PSBD"/>
    <property type="match status" value="1"/>
</dbReference>
<dbReference type="PANTHER" id="PTHR23151:SF90">
    <property type="entry name" value="DIHYDROLIPOYLLYSINE-RESIDUE ACETYLTRANSFERASE COMPONENT OF PYRUVATE DEHYDROGENASE COMPLEX, MITOCHONDRIAL-RELATED"/>
    <property type="match status" value="1"/>
</dbReference>
<dbReference type="SUPFAM" id="SSF51230">
    <property type="entry name" value="Single hybrid motif"/>
    <property type="match status" value="1"/>
</dbReference>
<feature type="compositionally biased region" description="Basic and acidic residues" evidence="5">
    <location>
        <begin position="163"/>
        <end position="172"/>
    </location>
</feature>
<dbReference type="EC" id="2.3.1.-" evidence="4"/>
<dbReference type="Proteomes" id="UP000784128">
    <property type="component" value="Unassembled WGS sequence"/>
</dbReference>
<dbReference type="CDD" id="cd06849">
    <property type="entry name" value="lipoyl_domain"/>
    <property type="match status" value="1"/>
</dbReference>
<dbReference type="RefSeq" id="WP_214299388.1">
    <property type="nucleotide sequence ID" value="NZ_JAHDYS010000010.1"/>
</dbReference>
<dbReference type="InterPro" id="IPR003016">
    <property type="entry name" value="2-oxoA_DH_lipoyl-BS"/>
</dbReference>
<feature type="domain" description="Lipoyl-binding" evidence="6">
    <location>
        <begin position="1"/>
        <end position="76"/>
    </location>
</feature>
<organism evidence="8 9">
    <name type="scientific">Pelotalea chapellei</name>
    <dbReference type="NCBI Taxonomy" id="44671"/>
    <lineage>
        <taxon>Bacteria</taxon>
        <taxon>Pseudomonadati</taxon>
        <taxon>Thermodesulfobacteriota</taxon>
        <taxon>Desulfuromonadia</taxon>
        <taxon>Geobacterales</taxon>
        <taxon>Geobacteraceae</taxon>
        <taxon>Pelotalea</taxon>
    </lineage>
</organism>
<dbReference type="InterPro" id="IPR001078">
    <property type="entry name" value="2-oxoacid_DH_actylTfrase"/>
</dbReference>
<dbReference type="SUPFAM" id="SSF52777">
    <property type="entry name" value="CoA-dependent acyltransferases"/>
    <property type="match status" value="1"/>
</dbReference>
<dbReference type="InterPro" id="IPR004167">
    <property type="entry name" value="PSBD"/>
</dbReference>
<protein>
    <recommendedName>
        <fullName evidence="4">Dihydrolipoamide acetyltransferase component of pyruvate dehydrogenase complex</fullName>
        <ecNumber evidence="4">2.3.1.-</ecNumber>
    </recommendedName>
</protein>
<dbReference type="Gene3D" id="4.10.320.10">
    <property type="entry name" value="E3-binding domain"/>
    <property type="match status" value="1"/>
</dbReference>
<keyword evidence="3 4" id="KW-0450">Lipoyl</keyword>
<evidence type="ECO:0000256" key="5">
    <source>
        <dbReference type="SAM" id="MobiDB-lite"/>
    </source>
</evidence>
<feature type="region of interest" description="Disordered" evidence="5">
    <location>
        <begin position="134"/>
        <end position="179"/>
    </location>
</feature>
<dbReference type="Gene3D" id="2.40.50.100">
    <property type="match status" value="1"/>
</dbReference>
<reference evidence="8 9" key="1">
    <citation type="submission" date="2021-05" db="EMBL/GenBank/DDBJ databases">
        <title>The draft genome of Geobacter chapellei DSM 13688.</title>
        <authorList>
            <person name="Xu Z."/>
            <person name="Masuda Y."/>
            <person name="Itoh H."/>
            <person name="Senoo K."/>
        </authorList>
    </citation>
    <scope>NUCLEOTIDE SEQUENCE [LARGE SCALE GENOMIC DNA]</scope>
    <source>
        <strain evidence="8 9">DSM 13688</strain>
    </source>
</reference>